<dbReference type="Proteomes" id="UP000836597">
    <property type="component" value="Chromosome"/>
</dbReference>
<reference evidence="1" key="2">
    <citation type="submission" date="2020-01" db="EMBL/GenBank/DDBJ databases">
        <authorList>
            <person name="Hornung B."/>
        </authorList>
    </citation>
    <scope>NUCLEOTIDE SEQUENCE</scope>
    <source>
        <strain evidence="1">PacBioINE</strain>
    </source>
</reference>
<evidence type="ECO:0000313" key="2">
    <source>
        <dbReference type="EMBL" id="CEJ07194.1"/>
    </source>
</evidence>
<evidence type="ECO:0000313" key="3">
    <source>
        <dbReference type="Proteomes" id="UP001071230"/>
    </source>
</evidence>
<accession>A0A8S0W1N2</accession>
<dbReference type="InterPro" id="IPR054845">
    <property type="entry name" value="Exosporium_prot_C"/>
</dbReference>
<evidence type="ECO:0000313" key="1">
    <source>
        <dbReference type="EMBL" id="CAA7599598.1"/>
    </source>
</evidence>
<dbReference type="EMBL" id="LR746496">
    <property type="protein sequence ID" value="CAA7599598.1"/>
    <property type="molecule type" value="Genomic_DNA"/>
</dbReference>
<evidence type="ECO:0008006" key="4">
    <source>
        <dbReference type="Google" id="ProtNLM"/>
    </source>
</evidence>
<proteinExistence type="predicted"/>
<dbReference type="Proteomes" id="UP001071230">
    <property type="component" value="Unassembled WGS sequence"/>
</dbReference>
<dbReference type="NCBIfam" id="NF045794">
    <property type="entry name" value="CsxC_fam"/>
    <property type="match status" value="1"/>
</dbReference>
<reference evidence="2" key="1">
    <citation type="submission" date="2014-11" db="EMBL/GenBank/DDBJ databases">
        <authorList>
            <person name="Hornung B.V."/>
        </authorList>
    </citation>
    <scope>NUCLEOTIDE SEQUENCE</scope>
    <source>
        <strain evidence="2">INE</strain>
    </source>
</reference>
<gene>
    <name evidence="1" type="ORF">DEACI_0224</name>
    <name evidence="2" type="ORF">DEACI_1652</name>
</gene>
<dbReference type="AlphaFoldDB" id="A0A8S0W1N2"/>
<protein>
    <recommendedName>
        <fullName evidence="4">DUF3794 domain-containing protein</fullName>
    </recommendedName>
</protein>
<dbReference type="KEGG" id="aacx:DEACI_0224"/>
<name>A0A8S0W1N2_9FIRM</name>
<dbReference type="EMBL" id="CDGJ01000045">
    <property type="protein sequence ID" value="CEJ07194.1"/>
    <property type="molecule type" value="Genomic_DNA"/>
</dbReference>
<sequence>MANQAPMPHVWTQQALYQQPNNSGSNFSALNSCPPPPVTTNPAFPSTASLGMCTPLAVTQNGEDIFVTASIPAEAIITLPTFALEIKKVTKNVKITQCRFFNAIPPLCPGQPQDTPKLFLGGYVRKNIQYSEVVTQTATSVQGTIKDFVIDIPISCVLNLGTGLILPATGLSQQQVYEFATSTSLPAGFAAKDKLLAADLSEFNVLSSEFLNPLPTCTLVYSQINEMDEALDRVPLPGGPFEEGIFRTLQEKMVVVIQIKLKIKTFPYGS</sequence>
<keyword evidence="3" id="KW-1185">Reference proteome</keyword>
<organism evidence="1">
    <name type="scientific">Acididesulfobacillus acetoxydans</name>
    <dbReference type="NCBI Taxonomy" id="1561005"/>
    <lineage>
        <taxon>Bacteria</taxon>
        <taxon>Bacillati</taxon>
        <taxon>Bacillota</taxon>
        <taxon>Clostridia</taxon>
        <taxon>Eubacteriales</taxon>
        <taxon>Peptococcaceae</taxon>
        <taxon>Acididesulfobacillus</taxon>
    </lineage>
</organism>